<name>A0A5K7X5T0_9BACT</name>
<dbReference type="GO" id="GO:0000272">
    <property type="term" value="P:polysaccharide catabolic process"/>
    <property type="evidence" value="ECO:0007669"/>
    <property type="project" value="InterPro"/>
</dbReference>
<dbReference type="Pfam" id="PF00704">
    <property type="entry name" value="Glyco_hydro_18"/>
    <property type="match status" value="1"/>
</dbReference>
<dbReference type="GO" id="GO:0005576">
    <property type="term" value="C:extracellular region"/>
    <property type="evidence" value="ECO:0007669"/>
    <property type="project" value="TreeGrafter"/>
</dbReference>
<feature type="domain" description="GH18" evidence="3">
    <location>
        <begin position="16"/>
        <end position="335"/>
    </location>
</feature>
<dbReference type="InterPro" id="IPR011583">
    <property type="entry name" value="Chitinase_II/V-like_cat"/>
</dbReference>
<dbReference type="PANTHER" id="PTHR11177:SF317">
    <property type="entry name" value="CHITINASE 12-RELATED"/>
    <property type="match status" value="1"/>
</dbReference>
<accession>A0A5K7X5T0</accession>
<proteinExistence type="predicted"/>
<dbReference type="KEGG" id="lpav:PLANPX_0819"/>
<dbReference type="InterPro" id="IPR036439">
    <property type="entry name" value="Dockerin_dom_sf"/>
</dbReference>
<dbReference type="InterPro" id="IPR050314">
    <property type="entry name" value="Glycosyl_Hydrlase_18"/>
</dbReference>
<dbReference type="PANTHER" id="PTHR11177">
    <property type="entry name" value="CHITINASE"/>
    <property type="match status" value="1"/>
</dbReference>
<dbReference type="GO" id="GO:0006032">
    <property type="term" value="P:chitin catabolic process"/>
    <property type="evidence" value="ECO:0007669"/>
    <property type="project" value="TreeGrafter"/>
</dbReference>
<protein>
    <recommendedName>
        <fullName evidence="2">chitinase</fullName>
        <ecNumber evidence="2">3.2.1.14</ecNumber>
    </recommendedName>
</protein>
<dbReference type="Proteomes" id="UP000326837">
    <property type="component" value="Chromosome"/>
</dbReference>
<reference evidence="5" key="1">
    <citation type="submission" date="2019-10" db="EMBL/GenBank/DDBJ databases">
        <title>Lacipirellula parvula gen. nov., sp. nov., representing a lineage of planctomycetes widespread in freshwater anoxic habitats, and description of the family Lacipirellulaceae.</title>
        <authorList>
            <person name="Dedysh S.N."/>
            <person name="Kulichevskaya I.S."/>
            <person name="Beletsky A.V."/>
            <person name="Rakitin A.L."/>
            <person name="Mardanov A.V."/>
            <person name="Ivanova A.A."/>
            <person name="Saltykova V.X."/>
            <person name="Rijpstra W.I.C."/>
            <person name="Sinninghe Damste J.S."/>
            <person name="Ravin N.V."/>
        </authorList>
    </citation>
    <scope>NUCLEOTIDE SEQUENCE [LARGE SCALE GENOMIC DNA]</scope>
    <source>
        <strain evidence="5">PX69</strain>
    </source>
</reference>
<gene>
    <name evidence="4" type="ORF">PLANPX_0819</name>
</gene>
<sequence>MAVVACTFHAHDAVALDLIGYLPNYRINANYIANTLPGQLAMLDEIRYFGITVNGNGTLTTTAADLSNLQSIKSAIDALPAAQRPRLGITIGGAGTSDGFGPVAASSTLRDQFAINLNALLNQTGASAVDLDWEHPSAGVQRNTQFPAMLTRTKQELGANRRVYATVDPTVMIPASTLTGANAIDGVSLMTYDLSWWAGDPADQNLGQHSLQEYVDASVKAWTDAPGSPNQRPWVFGTWGRGVAAAKLGAGLPFYGRGFNGSSADVAVTYRDLATSGTTTNGSDYVYNGSNVWIPSLDMVEDRVEAAHAAGLQHLIIWELAQDLAPTSANSMLRRAYETNQSLSAVPGDFDGDGAVGQLDLEIWKGAFNASTTAGDANGDERSDGADFLIWQRHATPTAPTTAVPEPTSGLLLAPSLLIYLARRHMLSQ</sequence>
<dbReference type="RefSeq" id="WP_172991842.1">
    <property type="nucleotide sequence ID" value="NZ_AP021861.1"/>
</dbReference>
<dbReference type="EMBL" id="AP021861">
    <property type="protein sequence ID" value="BBO31207.1"/>
    <property type="molecule type" value="Genomic_DNA"/>
</dbReference>
<evidence type="ECO:0000256" key="2">
    <source>
        <dbReference type="ARBA" id="ARBA00012729"/>
    </source>
</evidence>
<keyword evidence="5" id="KW-1185">Reference proteome</keyword>
<dbReference type="Gene3D" id="3.40.5.30">
    <property type="entry name" value="(Trans)glycosidases - domain 2"/>
    <property type="match status" value="1"/>
</dbReference>
<dbReference type="GO" id="GO:0008843">
    <property type="term" value="F:endochitinase activity"/>
    <property type="evidence" value="ECO:0007669"/>
    <property type="project" value="UniProtKB-EC"/>
</dbReference>
<dbReference type="EC" id="3.2.1.14" evidence="2"/>
<dbReference type="SUPFAM" id="SSF63446">
    <property type="entry name" value="Type I dockerin domain"/>
    <property type="match status" value="1"/>
</dbReference>
<dbReference type="Gene3D" id="3.20.20.80">
    <property type="entry name" value="Glycosidases"/>
    <property type="match status" value="1"/>
</dbReference>
<organism evidence="4 5">
    <name type="scientific">Lacipirellula parvula</name>
    <dbReference type="NCBI Taxonomy" id="2650471"/>
    <lineage>
        <taxon>Bacteria</taxon>
        <taxon>Pseudomonadati</taxon>
        <taxon>Planctomycetota</taxon>
        <taxon>Planctomycetia</taxon>
        <taxon>Pirellulales</taxon>
        <taxon>Lacipirellulaceae</taxon>
        <taxon>Lacipirellula</taxon>
    </lineage>
</organism>
<dbReference type="SUPFAM" id="SSF51445">
    <property type="entry name" value="(Trans)glycosidases"/>
    <property type="match status" value="1"/>
</dbReference>
<dbReference type="AlphaFoldDB" id="A0A5K7X5T0"/>
<dbReference type="Gene3D" id="1.10.1330.10">
    <property type="entry name" value="Dockerin domain"/>
    <property type="match status" value="1"/>
</dbReference>
<dbReference type="PROSITE" id="PS51910">
    <property type="entry name" value="GH18_2"/>
    <property type="match status" value="1"/>
</dbReference>
<evidence type="ECO:0000259" key="3">
    <source>
        <dbReference type="PROSITE" id="PS51910"/>
    </source>
</evidence>
<comment type="catalytic activity">
    <reaction evidence="1">
        <text>Random endo-hydrolysis of N-acetyl-beta-D-glucosaminide (1-&gt;4)-beta-linkages in chitin and chitodextrins.</text>
        <dbReference type="EC" id="3.2.1.14"/>
    </reaction>
</comment>
<dbReference type="InterPro" id="IPR017853">
    <property type="entry name" value="GH"/>
</dbReference>
<dbReference type="InterPro" id="IPR001223">
    <property type="entry name" value="Glyco_hydro18_cat"/>
</dbReference>
<dbReference type="SMART" id="SM00636">
    <property type="entry name" value="Glyco_18"/>
    <property type="match status" value="1"/>
</dbReference>
<evidence type="ECO:0000256" key="1">
    <source>
        <dbReference type="ARBA" id="ARBA00000822"/>
    </source>
</evidence>
<evidence type="ECO:0000313" key="5">
    <source>
        <dbReference type="Proteomes" id="UP000326837"/>
    </source>
</evidence>
<dbReference type="GO" id="GO:0008061">
    <property type="term" value="F:chitin binding"/>
    <property type="evidence" value="ECO:0007669"/>
    <property type="project" value="InterPro"/>
</dbReference>
<evidence type="ECO:0000313" key="4">
    <source>
        <dbReference type="EMBL" id="BBO31207.1"/>
    </source>
</evidence>